<dbReference type="AlphaFoldDB" id="A0A428Q0L4"/>
<keyword evidence="3" id="KW-1185">Reference proteome</keyword>
<dbReference type="STRING" id="1325734.A0A428Q0L4"/>
<comment type="caution">
    <text evidence="2">The sequence shown here is derived from an EMBL/GenBank/DDBJ whole genome shotgun (WGS) entry which is preliminary data.</text>
</comment>
<dbReference type="EMBL" id="NKCI01000070">
    <property type="protein sequence ID" value="RSL58864.1"/>
    <property type="molecule type" value="Genomic_DNA"/>
</dbReference>
<evidence type="ECO:0000313" key="2">
    <source>
        <dbReference type="EMBL" id="RSL58864.1"/>
    </source>
</evidence>
<dbReference type="PANTHER" id="PTHR40619:SF3">
    <property type="entry name" value="FUNGAL STAND N-TERMINAL GOODBYE DOMAIN-CONTAINING PROTEIN"/>
    <property type="match status" value="1"/>
</dbReference>
<reference evidence="2 3" key="1">
    <citation type="submission" date="2017-06" db="EMBL/GenBank/DDBJ databases">
        <title>Comparative genomic analysis of Ambrosia Fusariam Clade fungi.</title>
        <authorList>
            <person name="Stajich J.E."/>
            <person name="Carrillo J."/>
            <person name="Kijimoto T."/>
            <person name="Eskalen A."/>
            <person name="O'Donnell K."/>
            <person name="Kasson M."/>
        </authorList>
    </citation>
    <scope>NUCLEOTIDE SEQUENCE [LARGE SCALE GENOMIC DNA]</scope>
    <source>
        <strain evidence="2 3">NRRL62584</strain>
    </source>
</reference>
<dbReference type="OrthoDB" id="5419927at2759"/>
<dbReference type="PANTHER" id="PTHR40619">
    <property type="entry name" value="FUNGAL STAND N-TERMINAL GOODBYE DOMAIN-CONTAINING PROTEIN"/>
    <property type="match status" value="1"/>
</dbReference>
<evidence type="ECO:0000313" key="3">
    <source>
        <dbReference type="Proteomes" id="UP000288168"/>
    </source>
</evidence>
<organism evidence="2 3">
    <name type="scientific">Fusarium duplospermum</name>
    <dbReference type="NCBI Taxonomy" id="1325734"/>
    <lineage>
        <taxon>Eukaryota</taxon>
        <taxon>Fungi</taxon>
        <taxon>Dikarya</taxon>
        <taxon>Ascomycota</taxon>
        <taxon>Pezizomycotina</taxon>
        <taxon>Sordariomycetes</taxon>
        <taxon>Hypocreomycetidae</taxon>
        <taxon>Hypocreales</taxon>
        <taxon>Nectriaceae</taxon>
        <taxon>Fusarium</taxon>
        <taxon>Fusarium solani species complex</taxon>
    </lineage>
</organism>
<protein>
    <submittedName>
        <fullName evidence="2">Uncharacterized protein</fullName>
    </submittedName>
</protein>
<evidence type="ECO:0000256" key="1">
    <source>
        <dbReference type="SAM" id="Coils"/>
    </source>
</evidence>
<gene>
    <name evidence="2" type="ORF">CEP54_007595</name>
</gene>
<feature type="coiled-coil region" evidence="1">
    <location>
        <begin position="267"/>
        <end position="294"/>
    </location>
</feature>
<dbReference type="Proteomes" id="UP000288168">
    <property type="component" value="Unassembled WGS sequence"/>
</dbReference>
<accession>A0A428Q0L4</accession>
<name>A0A428Q0L4_9HYPO</name>
<proteinExistence type="predicted"/>
<sequence length="445" mass="50891">MTERNLPVTLRERMNDDGEIFIFHEWFQGYSSKMGNPSITLELYDKDSSRWVPTIENRDLRAAIERYLETEPASDFWGNVNPDSCSWDQVFAELEDTKKVYWSKADGNPIRRCFRHGQGFSRNVMPLLESIPQDDGLGLLKGGLQVLFNAVKRRTDTCERIFDSFEHIPICIVNGERLRQIHPREESLFSAINNLYDQLVKSIPLLIDVLLRKGSSSKMKKLGKSVFGDSVVEVENILKPVKSAETRLEQCRLDLNTRGIAENSHYLRHTHVKLDSLEQKIDIMEEKVETWRAEHKEMHRSLIDESLRQVVEEMKNSMYVACQDKLRIEWLSSEMDSNRALTPSRRLTIGDVMGAICTEAERAIPLQDLALVLRKYHEFSSKALSQANYIMTTPKFQSWLTSPESAMLLVDGHCGDQSIGKIAPTSCDLGQILACESGKEYKIAA</sequence>
<keyword evidence="1" id="KW-0175">Coiled coil</keyword>